<keyword evidence="6" id="KW-1185">Reference proteome</keyword>
<evidence type="ECO:0000256" key="3">
    <source>
        <dbReference type="ARBA" id="ARBA00048679"/>
    </source>
</evidence>
<dbReference type="AlphaFoldDB" id="A0A6A6RLU8"/>
<evidence type="ECO:0000313" key="6">
    <source>
        <dbReference type="Proteomes" id="UP000799753"/>
    </source>
</evidence>
<evidence type="ECO:0000256" key="4">
    <source>
        <dbReference type="SAM" id="MobiDB-lite"/>
    </source>
</evidence>
<feature type="region of interest" description="Disordered" evidence="4">
    <location>
        <begin position="35"/>
        <end position="77"/>
    </location>
</feature>
<proteinExistence type="predicted"/>
<dbReference type="Gene3D" id="1.10.510.10">
    <property type="entry name" value="Transferase(Phosphotransferase) domain 1"/>
    <property type="match status" value="1"/>
</dbReference>
<dbReference type="EC" id="2.7.11.1" evidence="1"/>
<organism evidence="5 6">
    <name type="scientific">Massarina eburnea CBS 473.64</name>
    <dbReference type="NCBI Taxonomy" id="1395130"/>
    <lineage>
        <taxon>Eukaryota</taxon>
        <taxon>Fungi</taxon>
        <taxon>Dikarya</taxon>
        <taxon>Ascomycota</taxon>
        <taxon>Pezizomycotina</taxon>
        <taxon>Dothideomycetes</taxon>
        <taxon>Pleosporomycetidae</taxon>
        <taxon>Pleosporales</taxon>
        <taxon>Massarineae</taxon>
        <taxon>Massarinaceae</taxon>
        <taxon>Massarina</taxon>
    </lineage>
</organism>
<gene>
    <name evidence="5" type="ORF">P280DRAFT_473131</name>
</gene>
<dbReference type="EMBL" id="MU006799">
    <property type="protein sequence ID" value="KAF2636282.1"/>
    <property type="molecule type" value="Genomic_DNA"/>
</dbReference>
<dbReference type="PROSITE" id="PS00109">
    <property type="entry name" value="PROTEIN_KINASE_TYR"/>
    <property type="match status" value="1"/>
</dbReference>
<dbReference type="OrthoDB" id="5979581at2759"/>
<name>A0A6A6RLU8_9PLEO</name>
<dbReference type="InterPro" id="IPR011009">
    <property type="entry name" value="Kinase-like_dom_sf"/>
</dbReference>
<dbReference type="SUPFAM" id="SSF56112">
    <property type="entry name" value="Protein kinase-like (PK-like)"/>
    <property type="match status" value="1"/>
</dbReference>
<evidence type="ECO:0000256" key="2">
    <source>
        <dbReference type="ARBA" id="ARBA00047899"/>
    </source>
</evidence>
<sequence>MEGVKKALQQVHELGFVHCDVSASNVFLNYTHAKPDSISTSSPSSPSLSLSSLSSSSPAPSPPPTTNWNNDENGKMNGRTNELTIIHVVLGDFDAVLKVGERVLHKRAVGKGWPKNVKWGDRVTEEVDWHGYKVLEHWVYKQVGVDVMDEEERNGDGDEGWTTVRAGKW</sequence>
<reference evidence="5" key="1">
    <citation type="journal article" date="2020" name="Stud. Mycol.">
        <title>101 Dothideomycetes genomes: a test case for predicting lifestyles and emergence of pathogens.</title>
        <authorList>
            <person name="Haridas S."/>
            <person name="Albert R."/>
            <person name="Binder M."/>
            <person name="Bloem J."/>
            <person name="Labutti K."/>
            <person name="Salamov A."/>
            <person name="Andreopoulos B."/>
            <person name="Baker S."/>
            <person name="Barry K."/>
            <person name="Bills G."/>
            <person name="Bluhm B."/>
            <person name="Cannon C."/>
            <person name="Castanera R."/>
            <person name="Culley D."/>
            <person name="Daum C."/>
            <person name="Ezra D."/>
            <person name="Gonzalez J."/>
            <person name="Henrissat B."/>
            <person name="Kuo A."/>
            <person name="Liang C."/>
            <person name="Lipzen A."/>
            <person name="Lutzoni F."/>
            <person name="Magnuson J."/>
            <person name="Mondo S."/>
            <person name="Nolan M."/>
            <person name="Ohm R."/>
            <person name="Pangilinan J."/>
            <person name="Park H.-J."/>
            <person name="Ramirez L."/>
            <person name="Alfaro M."/>
            <person name="Sun H."/>
            <person name="Tritt A."/>
            <person name="Yoshinaga Y."/>
            <person name="Zwiers L.-H."/>
            <person name="Turgeon B."/>
            <person name="Goodwin S."/>
            <person name="Spatafora J."/>
            <person name="Crous P."/>
            <person name="Grigoriev I."/>
        </authorList>
    </citation>
    <scope>NUCLEOTIDE SEQUENCE</scope>
    <source>
        <strain evidence="5">CBS 473.64</strain>
    </source>
</reference>
<dbReference type="InterPro" id="IPR008266">
    <property type="entry name" value="Tyr_kinase_AS"/>
</dbReference>
<feature type="compositionally biased region" description="Low complexity" evidence="4">
    <location>
        <begin position="39"/>
        <end position="58"/>
    </location>
</feature>
<dbReference type="Proteomes" id="UP000799753">
    <property type="component" value="Unassembled WGS sequence"/>
</dbReference>
<evidence type="ECO:0000313" key="5">
    <source>
        <dbReference type="EMBL" id="KAF2636282.1"/>
    </source>
</evidence>
<protein>
    <recommendedName>
        <fullName evidence="1">non-specific serine/threonine protein kinase</fullName>
        <ecNumber evidence="1">2.7.11.1</ecNumber>
    </recommendedName>
</protein>
<accession>A0A6A6RLU8</accession>
<comment type="catalytic activity">
    <reaction evidence="3">
        <text>L-seryl-[protein] + ATP = O-phospho-L-seryl-[protein] + ADP + H(+)</text>
        <dbReference type="Rhea" id="RHEA:17989"/>
        <dbReference type="Rhea" id="RHEA-COMP:9863"/>
        <dbReference type="Rhea" id="RHEA-COMP:11604"/>
        <dbReference type="ChEBI" id="CHEBI:15378"/>
        <dbReference type="ChEBI" id="CHEBI:29999"/>
        <dbReference type="ChEBI" id="CHEBI:30616"/>
        <dbReference type="ChEBI" id="CHEBI:83421"/>
        <dbReference type="ChEBI" id="CHEBI:456216"/>
        <dbReference type="EC" id="2.7.11.1"/>
    </reaction>
</comment>
<evidence type="ECO:0000256" key="1">
    <source>
        <dbReference type="ARBA" id="ARBA00012513"/>
    </source>
</evidence>
<dbReference type="GO" id="GO:0004674">
    <property type="term" value="F:protein serine/threonine kinase activity"/>
    <property type="evidence" value="ECO:0007669"/>
    <property type="project" value="UniProtKB-EC"/>
</dbReference>
<comment type="catalytic activity">
    <reaction evidence="2">
        <text>L-threonyl-[protein] + ATP = O-phospho-L-threonyl-[protein] + ADP + H(+)</text>
        <dbReference type="Rhea" id="RHEA:46608"/>
        <dbReference type="Rhea" id="RHEA-COMP:11060"/>
        <dbReference type="Rhea" id="RHEA-COMP:11605"/>
        <dbReference type="ChEBI" id="CHEBI:15378"/>
        <dbReference type="ChEBI" id="CHEBI:30013"/>
        <dbReference type="ChEBI" id="CHEBI:30616"/>
        <dbReference type="ChEBI" id="CHEBI:61977"/>
        <dbReference type="ChEBI" id="CHEBI:456216"/>
        <dbReference type="EC" id="2.7.11.1"/>
    </reaction>
</comment>